<feature type="compositionally biased region" description="Polar residues" evidence="1">
    <location>
        <begin position="459"/>
        <end position="469"/>
    </location>
</feature>
<name>A0A3N4HTQ8_ASCIM</name>
<feature type="compositionally biased region" description="Basic residues" evidence="1">
    <location>
        <begin position="111"/>
        <end position="123"/>
    </location>
</feature>
<feature type="compositionally biased region" description="Polar residues" evidence="1">
    <location>
        <begin position="179"/>
        <end position="191"/>
    </location>
</feature>
<keyword evidence="3" id="KW-1185">Reference proteome</keyword>
<feature type="compositionally biased region" description="Basic and acidic residues" evidence="1">
    <location>
        <begin position="480"/>
        <end position="491"/>
    </location>
</feature>
<evidence type="ECO:0000256" key="1">
    <source>
        <dbReference type="SAM" id="MobiDB-lite"/>
    </source>
</evidence>
<feature type="compositionally biased region" description="Polar residues" evidence="1">
    <location>
        <begin position="425"/>
        <end position="452"/>
    </location>
</feature>
<sequence>MVGNLIRAAGVTRRTDAEYAGIPVNHALLRKREPHTISRHAQPTSHRDTVFTTVRSKPPATVIPDRSRTRPPIGFDNRQATTNRGEAERRNGRTGNVNSSNAHDRVEASSKIRRKEHGHKQSSRPRVNGQPYREHGQHRADQRDERGKRGEHSKTNAERSRNVRTAQDVGNERDRHRQSNTTLANHTSSGPATRRVHDDESRVHEGARYRDEEGAGRLVGREDSEGPSECDGVAGVPGRPELKTSRSLQRIEDGYLIPNTTIARQLAKVIRAKGTSAPRRKSTRDVATTVGLEGTSVRPAKKQIAEFLRLHFHFKLRHSLTYYTLASQVALIHNIMEGFADDFGWTFTDIRKTLLEMAEDRRKAYRNKRKLNGEWSSELEQRLSVPRGSVSIFRKRPLGDGEVYDWSDSSVERERIRNKKKLKDQMTNVSVPASVMGEQSANSAQSGTQSSRHGMANNGGRQRNNPQSRNADEYPGYGNERNDRALHQRTQEDEDVDYEDDLDMVSLFPRNAALPKHRQQTSGVQNHRPSNVSFALPIVASQAMRNRGHSVNIPTPPHTSR</sequence>
<dbReference type="Proteomes" id="UP000275078">
    <property type="component" value="Unassembled WGS sequence"/>
</dbReference>
<evidence type="ECO:0000313" key="2">
    <source>
        <dbReference type="EMBL" id="RPA77235.1"/>
    </source>
</evidence>
<reference evidence="2 3" key="1">
    <citation type="journal article" date="2018" name="Nat. Ecol. Evol.">
        <title>Pezizomycetes genomes reveal the molecular basis of ectomycorrhizal truffle lifestyle.</title>
        <authorList>
            <person name="Murat C."/>
            <person name="Payen T."/>
            <person name="Noel B."/>
            <person name="Kuo A."/>
            <person name="Morin E."/>
            <person name="Chen J."/>
            <person name="Kohler A."/>
            <person name="Krizsan K."/>
            <person name="Balestrini R."/>
            <person name="Da Silva C."/>
            <person name="Montanini B."/>
            <person name="Hainaut M."/>
            <person name="Levati E."/>
            <person name="Barry K.W."/>
            <person name="Belfiori B."/>
            <person name="Cichocki N."/>
            <person name="Clum A."/>
            <person name="Dockter R.B."/>
            <person name="Fauchery L."/>
            <person name="Guy J."/>
            <person name="Iotti M."/>
            <person name="Le Tacon F."/>
            <person name="Lindquist E.A."/>
            <person name="Lipzen A."/>
            <person name="Malagnac F."/>
            <person name="Mello A."/>
            <person name="Molinier V."/>
            <person name="Miyauchi S."/>
            <person name="Poulain J."/>
            <person name="Riccioni C."/>
            <person name="Rubini A."/>
            <person name="Sitrit Y."/>
            <person name="Splivallo R."/>
            <person name="Traeger S."/>
            <person name="Wang M."/>
            <person name="Zifcakova L."/>
            <person name="Wipf D."/>
            <person name="Zambonelli A."/>
            <person name="Paolocci F."/>
            <person name="Nowrousian M."/>
            <person name="Ottonello S."/>
            <person name="Baldrian P."/>
            <person name="Spatafora J.W."/>
            <person name="Henrissat B."/>
            <person name="Nagy L.G."/>
            <person name="Aury J.M."/>
            <person name="Wincker P."/>
            <person name="Grigoriev I.V."/>
            <person name="Bonfante P."/>
            <person name="Martin F.M."/>
        </authorList>
    </citation>
    <scope>NUCLEOTIDE SEQUENCE [LARGE SCALE GENOMIC DNA]</scope>
    <source>
        <strain evidence="2 3">RN42</strain>
    </source>
</reference>
<protein>
    <submittedName>
        <fullName evidence="2">Uncharacterized protein</fullName>
    </submittedName>
</protein>
<organism evidence="2 3">
    <name type="scientific">Ascobolus immersus RN42</name>
    <dbReference type="NCBI Taxonomy" id="1160509"/>
    <lineage>
        <taxon>Eukaryota</taxon>
        <taxon>Fungi</taxon>
        <taxon>Dikarya</taxon>
        <taxon>Ascomycota</taxon>
        <taxon>Pezizomycotina</taxon>
        <taxon>Pezizomycetes</taxon>
        <taxon>Pezizales</taxon>
        <taxon>Ascobolaceae</taxon>
        <taxon>Ascobolus</taxon>
    </lineage>
</organism>
<feature type="region of interest" description="Disordered" evidence="1">
    <location>
        <begin position="417"/>
        <end position="498"/>
    </location>
</feature>
<gene>
    <name evidence="2" type="ORF">BJ508DRAFT_330334</name>
</gene>
<proteinExistence type="predicted"/>
<feature type="region of interest" description="Disordered" evidence="1">
    <location>
        <begin position="57"/>
        <end position="245"/>
    </location>
</feature>
<feature type="compositionally biased region" description="Basic and acidic residues" evidence="1">
    <location>
        <begin position="195"/>
        <end position="224"/>
    </location>
</feature>
<dbReference type="EMBL" id="ML119729">
    <property type="protein sequence ID" value="RPA77235.1"/>
    <property type="molecule type" value="Genomic_DNA"/>
</dbReference>
<dbReference type="AlphaFoldDB" id="A0A3N4HTQ8"/>
<feature type="compositionally biased region" description="Basic and acidic residues" evidence="1">
    <location>
        <begin position="132"/>
        <end position="161"/>
    </location>
</feature>
<accession>A0A3N4HTQ8</accession>
<evidence type="ECO:0000313" key="3">
    <source>
        <dbReference type="Proteomes" id="UP000275078"/>
    </source>
</evidence>